<sequence>MLNLQQKAQEHQDQLQQLLTARTLVEFPEEKLCL</sequence>
<dbReference type="AlphaFoldDB" id="A0A834W6J2"/>
<dbReference type="Proteomes" id="UP000634136">
    <property type="component" value="Unassembled WGS sequence"/>
</dbReference>
<comment type="caution">
    <text evidence="1">The sequence shown here is derived from an EMBL/GenBank/DDBJ whole genome shotgun (WGS) entry which is preliminary data.</text>
</comment>
<dbReference type="EMBL" id="JAAIUW010000010">
    <property type="protein sequence ID" value="KAF7811730.1"/>
    <property type="molecule type" value="Genomic_DNA"/>
</dbReference>
<accession>A0A834W6J2</accession>
<reference evidence="1" key="1">
    <citation type="submission" date="2020-09" db="EMBL/GenBank/DDBJ databases">
        <title>Genome-Enabled Discovery of Anthraquinone Biosynthesis in Senna tora.</title>
        <authorList>
            <person name="Kang S.-H."/>
            <person name="Pandey R.P."/>
            <person name="Lee C.-M."/>
            <person name="Sim J.-S."/>
            <person name="Jeong J.-T."/>
            <person name="Choi B.-S."/>
            <person name="Jung M."/>
            <person name="Ginzburg D."/>
            <person name="Zhao K."/>
            <person name="Won S.Y."/>
            <person name="Oh T.-J."/>
            <person name="Yu Y."/>
            <person name="Kim N.-H."/>
            <person name="Lee O.R."/>
            <person name="Lee T.-H."/>
            <person name="Bashyal P."/>
            <person name="Kim T.-S."/>
            <person name="Lee W.-H."/>
            <person name="Kawkins C."/>
            <person name="Kim C.-K."/>
            <person name="Kim J.S."/>
            <person name="Ahn B.O."/>
            <person name="Rhee S.Y."/>
            <person name="Sohng J.K."/>
        </authorList>
    </citation>
    <scope>NUCLEOTIDE SEQUENCE</scope>
    <source>
        <tissue evidence="1">Leaf</tissue>
    </source>
</reference>
<keyword evidence="2" id="KW-1185">Reference proteome</keyword>
<protein>
    <submittedName>
        <fullName evidence="1">Uncharacterized protein</fullName>
    </submittedName>
</protein>
<name>A0A834W6J2_9FABA</name>
<proteinExistence type="predicted"/>
<gene>
    <name evidence="1" type="ORF">G2W53_032706</name>
</gene>
<evidence type="ECO:0000313" key="1">
    <source>
        <dbReference type="EMBL" id="KAF7811730.1"/>
    </source>
</evidence>
<organism evidence="1 2">
    <name type="scientific">Senna tora</name>
    <dbReference type="NCBI Taxonomy" id="362788"/>
    <lineage>
        <taxon>Eukaryota</taxon>
        <taxon>Viridiplantae</taxon>
        <taxon>Streptophyta</taxon>
        <taxon>Embryophyta</taxon>
        <taxon>Tracheophyta</taxon>
        <taxon>Spermatophyta</taxon>
        <taxon>Magnoliopsida</taxon>
        <taxon>eudicotyledons</taxon>
        <taxon>Gunneridae</taxon>
        <taxon>Pentapetalae</taxon>
        <taxon>rosids</taxon>
        <taxon>fabids</taxon>
        <taxon>Fabales</taxon>
        <taxon>Fabaceae</taxon>
        <taxon>Caesalpinioideae</taxon>
        <taxon>Cassia clade</taxon>
        <taxon>Senna</taxon>
    </lineage>
</organism>
<evidence type="ECO:0000313" key="2">
    <source>
        <dbReference type="Proteomes" id="UP000634136"/>
    </source>
</evidence>